<evidence type="ECO:0000313" key="2">
    <source>
        <dbReference type="Proteomes" id="UP000198553"/>
    </source>
</evidence>
<organism evidence="1 2">
    <name type="scientific">Mesobacillus persicus</name>
    <dbReference type="NCBI Taxonomy" id="930146"/>
    <lineage>
        <taxon>Bacteria</taxon>
        <taxon>Bacillati</taxon>
        <taxon>Bacillota</taxon>
        <taxon>Bacilli</taxon>
        <taxon>Bacillales</taxon>
        <taxon>Bacillaceae</taxon>
        <taxon>Mesobacillus</taxon>
    </lineage>
</organism>
<reference evidence="2" key="1">
    <citation type="submission" date="2016-10" db="EMBL/GenBank/DDBJ databases">
        <authorList>
            <person name="Varghese N."/>
            <person name="Submissions S."/>
        </authorList>
    </citation>
    <scope>NUCLEOTIDE SEQUENCE [LARGE SCALE GENOMIC DNA]</scope>
    <source>
        <strain evidence="2">B48,IBRC-M 10115,DSM 25386,CECT 8001</strain>
    </source>
</reference>
<protein>
    <submittedName>
        <fullName evidence="1">Uncharacterized protein</fullName>
    </submittedName>
</protein>
<gene>
    <name evidence="1" type="ORF">SAMN05192533_10178</name>
</gene>
<evidence type="ECO:0000313" key="1">
    <source>
        <dbReference type="EMBL" id="SEM11852.1"/>
    </source>
</evidence>
<sequence>MTYLNSHCCRGPHHNMHFNHSKQCTCHSHSHRHHHHSPIHSRISHSPSYSPQHSNFGCCCCCTEFKVLTPLKPKKQNCKVCVDQEEFKELLEELVEEILIERFEKQKKKETN</sequence>
<proteinExistence type="predicted"/>
<dbReference type="Proteomes" id="UP000198553">
    <property type="component" value="Unassembled WGS sequence"/>
</dbReference>
<keyword evidence="2" id="KW-1185">Reference proteome</keyword>
<name>A0A1H7VRA3_9BACI</name>
<accession>A0A1H7VRA3</accession>
<dbReference type="AlphaFoldDB" id="A0A1H7VRA3"/>
<dbReference type="EMBL" id="FOBW01000001">
    <property type="protein sequence ID" value="SEM11852.1"/>
    <property type="molecule type" value="Genomic_DNA"/>
</dbReference>
<dbReference type="STRING" id="930146.SAMN05192533_10178"/>